<name>A0ABR7JK58_9FIRM</name>
<evidence type="ECO:0000256" key="6">
    <source>
        <dbReference type="PROSITE-ProRule" id="PRU00169"/>
    </source>
</evidence>
<evidence type="ECO:0000259" key="9">
    <source>
        <dbReference type="PROSITE" id="PS51755"/>
    </source>
</evidence>
<reference evidence="10 11" key="1">
    <citation type="submission" date="2020-08" db="EMBL/GenBank/DDBJ databases">
        <authorList>
            <person name="Liu C."/>
            <person name="Sun Q."/>
        </authorList>
    </citation>
    <scope>NUCLEOTIDE SEQUENCE [LARGE SCALE GENOMIC DNA]</scope>
    <source>
        <strain evidence="10 11">NSJ-18</strain>
    </source>
</reference>
<dbReference type="RefSeq" id="WP_153971484.1">
    <property type="nucleotide sequence ID" value="NZ_JACRWE010000001.1"/>
</dbReference>
<dbReference type="Gene3D" id="1.10.10.10">
    <property type="entry name" value="Winged helix-like DNA-binding domain superfamily/Winged helix DNA-binding domain"/>
    <property type="match status" value="1"/>
</dbReference>
<comment type="caution">
    <text evidence="10">The sequence shown here is derived from an EMBL/GenBank/DDBJ whole genome shotgun (WGS) entry which is preliminary data.</text>
</comment>
<dbReference type="InterPro" id="IPR039420">
    <property type="entry name" value="WalR-like"/>
</dbReference>
<keyword evidence="3 7" id="KW-0238">DNA-binding</keyword>
<dbReference type="InterPro" id="IPR016032">
    <property type="entry name" value="Sig_transdc_resp-reg_C-effctor"/>
</dbReference>
<evidence type="ECO:0000256" key="1">
    <source>
        <dbReference type="ARBA" id="ARBA00018672"/>
    </source>
</evidence>
<evidence type="ECO:0000256" key="3">
    <source>
        <dbReference type="ARBA" id="ARBA00023125"/>
    </source>
</evidence>
<keyword evidence="4" id="KW-0804">Transcription</keyword>
<dbReference type="InterPro" id="IPR001789">
    <property type="entry name" value="Sig_transdc_resp-reg_receiver"/>
</dbReference>
<sequence>MERIFLVEDEIKLRNEISTLLERNGYKCTSSDDYQNIITDILNIYPDLILLDLNLPVYDGFYICKEIRKKSDIPIIVVTSSKSDLDELDVLNLGADDFISKPFNPRILLARISSVLKRSSGDKKSMIISHNGAVLDVLKSKVSHNGKSIELTKNELGILKLLMENKGNIIPRNEIISNLWDMAEFVEDSTLTVNINRLRKKLEDIGLKDYLITKRGLGYMV</sequence>
<dbReference type="PANTHER" id="PTHR48111">
    <property type="entry name" value="REGULATOR OF RPOS"/>
    <property type="match status" value="1"/>
</dbReference>
<accession>A0ABR7JK58</accession>
<keyword evidence="6" id="KW-0597">Phosphoprotein</keyword>
<dbReference type="Gene3D" id="6.10.250.690">
    <property type="match status" value="1"/>
</dbReference>
<dbReference type="Proteomes" id="UP000609849">
    <property type="component" value="Unassembled WGS sequence"/>
</dbReference>
<dbReference type="InterPro" id="IPR011006">
    <property type="entry name" value="CheY-like_superfamily"/>
</dbReference>
<dbReference type="InterPro" id="IPR001867">
    <property type="entry name" value="OmpR/PhoB-type_DNA-bd"/>
</dbReference>
<evidence type="ECO:0000259" key="8">
    <source>
        <dbReference type="PROSITE" id="PS50110"/>
    </source>
</evidence>
<feature type="modified residue" description="4-aspartylphosphate" evidence="6">
    <location>
        <position position="52"/>
    </location>
</feature>
<proteinExistence type="predicted"/>
<dbReference type="SMART" id="SM00448">
    <property type="entry name" value="REC"/>
    <property type="match status" value="1"/>
</dbReference>
<evidence type="ECO:0000313" key="11">
    <source>
        <dbReference type="Proteomes" id="UP000609849"/>
    </source>
</evidence>
<dbReference type="Gene3D" id="3.40.50.2300">
    <property type="match status" value="1"/>
</dbReference>
<dbReference type="PROSITE" id="PS51755">
    <property type="entry name" value="OMPR_PHOB"/>
    <property type="match status" value="1"/>
</dbReference>
<organism evidence="10 11">
    <name type="scientific">Romboutsia faecis</name>
    <dbReference type="NCBI Taxonomy" id="2764597"/>
    <lineage>
        <taxon>Bacteria</taxon>
        <taxon>Bacillati</taxon>
        <taxon>Bacillota</taxon>
        <taxon>Clostridia</taxon>
        <taxon>Peptostreptococcales</taxon>
        <taxon>Peptostreptococcaceae</taxon>
        <taxon>Romboutsia</taxon>
    </lineage>
</organism>
<keyword evidence="2" id="KW-0805">Transcription regulation</keyword>
<dbReference type="PANTHER" id="PTHR48111:SF43">
    <property type="entry name" value="STAGE 0 SPORULATION PROTEIN A HOMOLOG"/>
    <property type="match status" value="1"/>
</dbReference>
<feature type="DNA-binding region" description="OmpR/PhoB-type" evidence="7">
    <location>
        <begin position="125"/>
        <end position="221"/>
    </location>
</feature>
<gene>
    <name evidence="10" type="ORF">H8923_00915</name>
</gene>
<dbReference type="Pfam" id="PF00486">
    <property type="entry name" value="Trans_reg_C"/>
    <property type="match status" value="1"/>
</dbReference>
<dbReference type="SUPFAM" id="SSF46894">
    <property type="entry name" value="C-terminal effector domain of the bipartite response regulators"/>
    <property type="match status" value="1"/>
</dbReference>
<keyword evidence="11" id="KW-1185">Reference proteome</keyword>
<evidence type="ECO:0000256" key="4">
    <source>
        <dbReference type="ARBA" id="ARBA00023163"/>
    </source>
</evidence>
<dbReference type="SMART" id="SM00862">
    <property type="entry name" value="Trans_reg_C"/>
    <property type="match status" value="1"/>
</dbReference>
<evidence type="ECO:0000256" key="7">
    <source>
        <dbReference type="PROSITE-ProRule" id="PRU01091"/>
    </source>
</evidence>
<comment type="function">
    <text evidence="5">May play the central regulatory role in sporulation. It may be an element of the effector pathway responsible for the activation of sporulation genes in response to nutritional stress. Spo0A may act in concert with spo0H (a sigma factor) to control the expression of some genes that are critical to the sporulation process.</text>
</comment>
<dbReference type="EMBL" id="JACRWE010000001">
    <property type="protein sequence ID" value="MBC5995306.1"/>
    <property type="molecule type" value="Genomic_DNA"/>
</dbReference>
<evidence type="ECO:0000256" key="5">
    <source>
        <dbReference type="ARBA" id="ARBA00024867"/>
    </source>
</evidence>
<feature type="domain" description="OmpR/PhoB-type" evidence="9">
    <location>
        <begin position="125"/>
        <end position="221"/>
    </location>
</feature>
<dbReference type="SUPFAM" id="SSF52172">
    <property type="entry name" value="CheY-like"/>
    <property type="match status" value="1"/>
</dbReference>
<evidence type="ECO:0000313" key="10">
    <source>
        <dbReference type="EMBL" id="MBC5995306.1"/>
    </source>
</evidence>
<dbReference type="CDD" id="cd00383">
    <property type="entry name" value="trans_reg_C"/>
    <property type="match status" value="1"/>
</dbReference>
<evidence type="ECO:0000256" key="2">
    <source>
        <dbReference type="ARBA" id="ARBA00023015"/>
    </source>
</evidence>
<dbReference type="PROSITE" id="PS50110">
    <property type="entry name" value="RESPONSE_REGULATORY"/>
    <property type="match status" value="1"/>
</dbReference>
<dbReference type="Pfam" id="PF00072">
    <property type="entry name" value="Response_reg"/>
    <property type="match status" value="1"/>
</dbReference>
<protein>
    <recommendedName>
        <fullName evidence="1">Stage 0 sporulation protein A homolog</fullName>
    </recommendedName>
</protein>
<feature type="domain" description="Response regulatory" evidence="8">
    <location>
        <begin position="3"/>
        <end position="116"/>
    </location>
</feature>
<dbReference type="InterPro" id="IPR036388">
    <property type="entry name" value="WH-like_DNA-bd_sf"/>
</dbReference>